<protein>
    <submittedName>
        <fullName evidence="1">Glutamate--cysteine ligase, GCS2</fullName>
    </submittedName>
</protein>
<dbReference type="AlphaFoldDB" id="A4BX03"/>
<dbReference type="RefSeq" id="WP_004569292.1">
    <property type="nucleotide sequence ID" value="NZ_CH724148.1"/>
</dbReference>
<reference evidence="1 2" key="1">
    <citation type="submission" date="2006-02" db="EMBL/GenBank/DDBJ databases">
        <authorList>
            <person name="Murray A."/>
            <person name="Staley J."/>
            <person name="Ferriera S."/>
            <person name="Johnson J."/>
            <person name="Kravitz S."/>
            <person name="Halpern A."/>
            <person name="Remington K."/>
            <person name="Beeson K."/>
            <person name="Tran B."/>
            <person name="Rogers Y.-H."/>
            <person name="Friedman R."/>
            <person name="Venter J.C."/>
        </authorList>
    </citation>
    <scope>NUCLEOTIDE SEQUENCE [LARGE SCALE GENOMIC DNA]</scope>
    <source>
        <strain evidence="1 2">23-P</strain>
    </source>
</reference>
<name>A4BX03_9FLAO</name>
<dbReference type="GO" id="GO:0004357">
    <property type="term" value="F:glutamate-cysteine ligase activity"/>
    <property type="evidence" value="ECO:0007669"/>
    <property type="project" value="InterPro"/>
</dbReference>
<dbReference type="PANTHER" id="PTHR36510:SF1">
    <property type="entry name" value="GLUTAMATE--CYSTEINE LIGASE 2-RELATED"/>
    <property type="match status" value="1"/>
</dbReference>
<keyword evidence="2" id="KW-1185">Reference proteome</keyword>
<dbReference type="eggNOG" id="COG2170">
    <property type="taxonomic scope" value="Bacteria"/>
</dbReference>
<keyword evidence="1" id="KW-0436">Ligase</keyword>
<dbReference type="InterPro" id="IPR050141">
    <property type="entry name" value="GCL_type2/YbdK_subfam"/>
</dbReference>
<organism evidence="1 2">
    <name type="scientific">Polaribacter irgensii 23-P</name>
    <dbReference type="NCBI Taxonomy" id="313594"/>
    <lineage>
        <taxon>Bacteria</taxon>
        <taxon>Pseudomonadati</taxon>
        <taxon>Bacteroidota</taxon>
        <taxon>Flavobacteriia</taxon>
        <taxon>Flavobacteriales</taxon>
        <taxon>Flavobacteriaceae</taxon>
    </lineage>
</organism>
<dbReference type="Pfam" id="PF04107">
    <property type="entry name" value="GCS2"/>
    <property type="match status" value="1"/>
</dbReference>
<dbReference type="GO" id="GO:0042398">
    <property type="term" value="P:modified amino acid biosynthetic process"/>
    <property type="evidence" value="ECO:0007669"/>
    <property type="project" value="InterPro"/>
</dbReference>
<dbReference type="HOGENOM" id="CLU_056152_0_0_10"/>
<gene>
    <name evidence="1" type="ORF">PI23P_03332</name>
</gene>
<dbReference type="InterPro" id="IPR006336">
    <property type="entry name" value="GCS2"/>
</dbReference>
<dbReference type="InterPro" id="IPR014746">
    <property type="entry name" value="Gln_synth/guanido_kin_cat_dom"/>
</dbReference>
<dbReference type="EMBL" id="AAOG01000001">
    <property type="protein sequence ID" value="EAR13494.1"/>
    <property type="molecule type" value="Genomic_DNA"/>
</dbReference>
<evidence type="ECO:0000313" key="1">
    <source>
        <dbReference type="EMBL" id="EAR13494.1"/>
    </source>
</evidence>
<dbReference type="STRING" id="313594.PI23P_03332"/>
<comment type="caution">
    <text evidence="1">The sequence shown here is derived from an EMBL/GenBank/DDBJ whole genome shotgun (WGS) entry which is preliminary data.</text>
</comment>
<accession>A4BX03</accession>
<sequence length="408" mass="46059">MAKKYHLFEVYGIELEYMLTDSRSLKVAPIVDLLLTRKNGKLTSDVDNGEIAWSNELVAHVIELKTNGPTKKLDNLPALFHKNIKEINTILKSLNSQLVPTAAHPLMNPLTDTLLWKHSYSDVYALYNKIFDCKGHGWSNVQSTHLNLPFFDDEEFEKLHAAVRIILPLIPGLCASSPILEGKNTGFKDTRLEYYKTNQKEIPEMAGMIIPENVFSKKDYYSTIFDPINKAIKPFDTEHILEHHFLNSRGAIARFDRSAIEIRLIDIQESPKADIAICVFIIEVLKLLVNGNLAPISDQKKWTNAALFPILNNAIKEGETSMVSNLEYLSLFGISEKVTVSTIWIHLYALAKPNINPSHYEALECILQNGTLATRIINALNSDFSEKNILAVYQKLAACLEFNSLFKG</sequence>
<dbReference type="Gene3D" id="3.30.590.20">
    <property type="match status" value="1"/>
</dbReference>
<proteinExistence type="predicted"/>
<dbReference type="SUPFAM" id="SSF55931">
    <property type="entry name" value="Glutamine synthetase/guanido kinase"/>
    <property type="match status" value="1"/>
</dbReference>
<dbReference type="PANTHER" id="PTHR36510">
    <property type="entry name" value="GLUTAMATE--CYSTEINE LIGASE 2-RELATED"/>
    <property type="match status" value="1"/>
</dbReference>
<dbReference type="Proteomes" id="UP000003053">
    <property type="component" value="Unassembled WGS sequence"/>
</dbReference>
<dbReference type="OrthoDB" id="9804786at2"/>
<evidence type="ECO:0000313" key="2">
    <source>
        <dbReference type="Proteomes" id="UP000003053"/>
    </source>
</evidence>